<feature type="transmembrane region" description="Helical" evidence="7">
    <location>
        <begin position="55"/>
        <end position="77"/>
    </location>
</feature>
<evidence type="ECO:0000259" key="9">
    <source>
        <dbReference type="PROSITE" id="PS50929"/>
    </source>
</evidence>
<dbReference type="Pfam" id="PF00005">
    <property type="entry name" value="ABC_tran"/>
    <property type="match status" value="1"/>
</dbReference>
<keyword evidence="6 7" id="KW-0472">Membrane</keyword>
<evidence type="ECO:0000256" key="4">
    <source>
        <dbReference type="ARBA" id="ARBA00022840"/>
    </source>
</evidence>
<dbReference type="SUPFAM" id="SSF52540">
    <property type="entry name" value="P-loop containing nucleoside triphosphate hydrolases"/>
    <property type="match status" value="1"/>
</dbReference>
<dbReference type="InterPro" id="IPR003439">
    <property type="entry name" value="ABC_transporter-like_ATP-bd"/>
</dbReference>
<comment type="caution">
    <text evidence="10">The sequence shown here is derived from an EMBL/GenBank/DDBJ whole genome shotgun (WGS) entry which is preliminary data.</text>
</comment>
<sequence>MATSPWSSWRHCSAAGWSGRPVPDDLPNVNASAPAPIDRLSWAEIRRLALKHKKALWIANGVAVLATLCSVPIPLLLPLLVDEVLLGHGDAALKIMNLALPTAWQSAAGYIGLMLLVTLTLRCCALVFNVLQARLFASLAKDIVYRIRVRLIERLKRISLKEYESLGSGTVTTHLVTDLDTLDKFVGETLSRFLVAMLTLVGTASILMWMHWKLALLILLFNPLVIYATVQLGKRVKHLKKLENDSTSRFTQALTETLDAIQEVRAGNRQGFFLGRLGLRAREVRDYAVNSQWKTDASNRASGLLFQFGIDIFRAAAMLTVLFSDLSIGQMLAVFSYLWFMIGPVEQLLNLQYAFYAAGGALNRINELLARADEPQYSGGVDPFRGRATVGIDIQGLRFGYGEEMVLNQLNLSIAPGEKVAVVGASGGGKSTLVQLLLGLYTPQAGSIRFGGATQQEIGLETIRENVAVVLQHPALFNDTVRANLAMGRDCSDEACWRALEIAQLDATVRALPAGLESVVGRSGVRLSGGQRQRLAIARMVLADPRVVILDEATSALDAATEYNLHQALARFLSGRTTLIIAHRLSAVKQADRVLVFDGGQIAEDGDHQQLIAEGGLYARLYGHLQQIQRP</sequence>
<feature type="transmembrane region" description="Helical" evidence="7">
    <location>
        <begin position="107"/>
        <end position="131"/>
    </location>
</feature>
<feature type="transmembrane region" description="Helical" evidence="7">
    <location>
        <begin position="193"/>
        <end position="210"/>
    </location>
</feature>
<protein>
    <submittedName>
        <fullName evidence="10">ABC transporter ATP-binding protein/permease</fullName>
    </submittedName>
</protein>
<evidence type="ECO:0000313" key="10">
    <source>
        <dbReference type="EMBL" id="MCW1243430.1"/>
    </source>
</evidence>
<evidence type="ECO:0000256" key="5">
    <source>
        <dbReference type="ARBA" id="ARBA00022989"/>
    </source>
</evidence>
<comment type="subcellular location">
    <subcellularLocation>
        <location evidence="1">Cell membrane</location>
        <topology evidence="1">Multi-pass membrane protein</topology>
    </subcellularLocation>
</comment>
<dbReference type="PROSITE" id="PS50929">
    <property type="entry name" value="ABC_TM1F"/>
    <property type="match status" value="1"/>
</dbReference>
<dbReference type="SMART" id="SM00382">
    <property type="entry name" value="AAA"/>
    <property type="match status" value="1"/>
</dbReference>
<dbReference type="SUPFAM" id="SSF90123">
    <property type="entry name" value="ABC transporter transmembrane region"/>
    <property type="match status" value="1"/>
</dbReference>
<dbReference type="EMBL" id="JAOSHO010000018">
    <property type="protein sequence ID" value="MCW1243430.1"/>
    <property type="molecule type" value="Genomic_DNA"/>
</dbReference>
<keyword evidence="5 7" id="KW-1133">Transmembrane helix</keyword>
<dbReference type="InterPro" id="IPR027417">
    <property type="entry name" value="P-loop_NTPase"/>
</dbReference>
<accession>A0ABT3F2Y8</accession>
<feature type="domain" description="ABC transmembrane type-1" evidence="9">
    <location>
        <begin position="63"/>
        <end position="357"/>
    </location>
</feature>
<dbReference type="InterPro" id="IPR003593">
    <property type="entry name" value="AAA+_ATPase"/>
</dbReference>
<dbReference type="RefSeq" id="WP_264426495.1">
    <property type="nucleotide sequence ID" value="NZ_JAOSHO010000018.1"/>
</dbReference>
<dbReference type="PROSITE" id="PS50893">
    <property type="entry name" value="ABC_TRANSPORTER_2"/>
    <property type="match status" value="1"/>
</dbReference>
<evidence type="ECO:0000256" key="7">
    <source>
        <dbReference type="SAM" id="Phobius"/>
    </source>
</evidence>
<evidence type="ECO:0000259" key="8">
    <source>
        <dbReference type="PROSITE" id="PS50893"/>
    </source>
</evidence>
<dbReference type="Gene3D" id="1.20.1560.10">
    <property type="entry name" value="ABC transporter type 1, transmembrane domain"/>
    <property type="match status" value="1"/>
</dbReference>
<dbReference type="InterPro" id="IPR017871">
    <property type="entry name" value="ABC_transporter-like_CS"/>
</dbReference>
<dbReference type="PANTHER" id="PTHR24221:SF233">
    <property type="entry name" value="ATP-BINDING_PERMEASE FUSION ABC TRANSPORTER-RELATED"/>
    <property type="match status" value="1"/>
</dbReference>
<keyword evidence="2 7" id="KW-0812">Transmembrane</keyword>
<keyword evidence="11" id="KW-1185">Reference proteome</keyword>
<feature type="domain" description="ABC transporter" evidence="8">
    <location>
        <begin position="392"/>
        <end position="624"/>
    </location>
</feature>
<evidence type="ECO:0000256" key="3">
    <source>
        <dbReference type="ARBA" id="ARBA00022741"/>
    </source>
</evidence>
<keyword evidence="3" id="KW-0547">Nucleotide-binding</keyword>
<reference evidence="10" key="1">
    <citation type="submission" date="2022-07" db="EMBL/GenBank/DDBJ databases">
        <title>Pseudomonas agronomica sp. nov.: a novel bacterium with biotechnological application in the synthesis of biofertilizers from valorized agricultural residues.</title>
        <authorList>
            <person name="Robas M."/>
            <person name="Fernandez V.M."/>
            <person name="Luna L."/>
            <person name="Provanza A."/>
            <person name="Jimenez P.A."/>
        </authorList>
    </citation>
    <scope>NUCLEOTIDE SEQUENCE</scope>
    <source>
        <strain evidence="10">SAICEU22T</strain>
    </source>
</reference>
<keyword evidence="4 10" id="KW-0067">ATP-binding</keyword>
<dbReference type="CDD" id="cd07346">
    <property type="entry name" value="ABC_6TM_exporters"/>
    <property type="match status" value="1"/>
</dbReference>
<proteinExistence type="predicted"/>
<dbReference type="PANTHER" id="PTHR24221">
    <property type="entry name" value="ATP-BINDING CASSETTE SUB-FAMILY B"/>
    <property type="match status" value="1"/>
</dbReference>
<gene>
    <name evidence="10" type="ORF">OC610_03350</name>
</gene>
<evidence type="ECO:0000256" key="6">
    <source>
        <dbReference type="ARBA" id="ARBA00023136"/>
    </source>
</evidence>
<dbReference type="PROSITE" id="PS00211">
    <property type="entry name" value="ABC_TRANSPORTER_1"/>
    <property type="match status" value="1"/>
</dbReference>
<dbReference type="InterPro" id="IPR036640">
    <property type="entry name" value="ABC1_TM_sf"/>
</dbReference>
<dbReference type="Gene3D" id="3.40.50.300">
    <property type="entry name" value="P-loop containing nucleotide triphosphate hydrolases"/>
    <property type="match status" value="1"/>
</dbReference>
<feature type="transmembrane region" description="Helical" evidence="7">
    <location>
        <begin position="216"/>
        <end position="233"/>
    </location>
</feature>
<organism evidence="10 11">
    <name type="scientific">Pseudomonas agronomica</name>
    <dbReference type="NCBI Taxonomy" id="2979328"/>
    <lineage>
        <taxon>Bacteria</taxon>
        <taxon>Pseudomonadati</taxon>
        <taxon>Pseudomonadota</taxon>
        <taxon>Gammaproteobacteria</taxon>
        <taxon>Pseudomonadales</taxon>
        <taxon>Pseudomonadaceae</taxon>
        <taxon>Pseudomonas</taxon>
    </lineage>
</organism>
<dbReference type="InterPro" id="IPR039421">
    <property type="entry name" value="Type_1_exporter"/>
</dbReference>
<evidence type="ECO:0000256" key="2">
    <source>
        <dbReference type="ARBA" id="ARBA00022692"/>
    </source>
</evidence>
<feature type="transmembrane region" description="Helical" evidence="7">
    <location>
        <begin position="315"/>
        <end position="340"/>
    </location>
</feature>
<dbReference type="GO" id="GO:0005524">
    <property type="term" value="F:ATP binding"/>
    <property type="evidence" value="ECO:0007669"/>
    <property type="project" value="UniProtKB-KW"/>
</dbReference>
<dbReference type="Proteomes" id="UP001061999">
    <property type="component" value="Unassembled WGS sequence"/>
</dbReference>
<name>A0ABT3F2Y8_9PSED</name>
<dbReference type="InterPro" id="IPR011527">
    <property type="entry name" value="ABC1_TM_dom"/>
</dbReference>
<evidence type="ECO:0000256" key="1">
    <source>
        <dbReference type="ARBA" id="ARBA00004651"/>
    </source>
</evidence>
<evidence type="ECO:0000313" key="11">
    <source>
        <dbReference type="Proteomes" id="UP001061999"/>
    </source>
</evidence>
<dbReference type="Pfam" id="PF00664">
    <property type="entry name" value="ABC_membrane"/>
    <property type="match status" value="1"/>
</dbReference>